<evidence type="ECO:0000313" key="1">
    <source>
        <dbReference type="EMBL" id="AFY88149.1"/>
    </source>
</evidence>
<dbReference type="EMBL" id="CP003597">
    <property type="protein sequence ID" value="AFY88149.1"/>
    <property type="molecule type" value="Genomic_DNA"/>
</dbReference>
<dbReference type="InParanoid" id="K9U1N2"/>
<dbReference type="PATRIC" id="fig|251229.3.peg.3129"/>
<protein>
    <recommendedName>
        <fullName evidence="3">DGQHR domain protein</fullName>
    </recommendedName>
</protein>
<gene>
    <name evidence="1" type="ORF">Chro_2675</name>
</gene>
<dbReference type="KEGG" id="cthe:Chro_2675"/>
<dbReference type="OrthoDB" id="3524978at2"/>
<evidence type="ECO:0000313" key="2">
    <source>
        <dbReference type="Proteomes" id="UP000010384"/>
    </source>
</evidence>
<evidence type="ECO:0008006" key="3">
    <source>
        <dbReference type="Google" id="ProtNLM"/>
    </source>
</evidence>
<organism evidence="1 2">
    <name type="scientific">Chroococcidiopsis thermalis (strain PCC 7203)</name>
    <dbReference type="NCBI Taxonomy" id="251229"/>
    <lineage>
        <taxon>Bacteria</taxon>
        <taxon>Bacillati</taxon>
        <taxon>Cyanobacteriota</taxon>
        <taxon>Cyanophyceae</taxon>
        <taxon>Chroococcidiopsidales</taxon>
        <taxon>Chroococcidiopsidaceae</taxon>
        <taxon>Chroococcidiopsis</taxon>
    </lineage>
</organism>
<name>K9U1N2_CHRTP</name>
<dbReference type="eggNOG" id="ENOG5032S42">
    <property type="taxonomic scope" value="Bacteria"/>
</dbReference>
<proteinExistence type="predicted"/>
<dbReference type="AlphaFoldDB" id="K9U1N2"/>
<keyword evidence="2" id="KW-1185">Reference proteome</keyword>
<dbReference type="Proteomes" id="UP000010384">
    <property type="component" value="Chromosome"/>
</dbReference>
<reference evidence="1 2" key="1">
    <citation type="submission" date="2012-06" db="EMBL/GenBank/DDBJ databases">
        <title>Finished chromosome of genome of Chroococcidiopsis thermalis PCC 7203.</title>
        <authorList>
            <consortium name="US DOE Joint Genome Institute"/>
            <person name="Gugger M."/>
            <person name="Coursin T."/>
            <person name="Rippka R."/>
            <person name="Tandeau De Marsac N."/>
            <person name="Huntemann M."/>
            <person name="Wei C.-L."/>
            <person name="Han J."/>
            <person name="Detter J.C."/>
            <person name="Han C."/>
            <person name="Tapia R."/>
            <person name="Davenport K."/>
            <person name="Daligault H."/>
            <person name="Erkkila T."/>
            <person name="Gu W."/>
            <person name="Munk A.C.C."/>
            <person name="Teshima H."/>
            <person name="Xu Y."/>
            <person name="Chain P."/>
            <person name="Chen A."/>
            <person name="Krypides N."/>
            <person name="Mavromatis K."/>
            <person name="Markowitz V."/>
            <person name="Szeto E."/>
            <person name="Ivanova N."/>
            <person name="Mikhailova N."/>
            <person name="Ovchinnikova G."/>
            <person name="Pagani I."/>
            <person name="Pati A."/>
            <person name="Goodwin L."/>
            <person name="Peters L."/>
            <person name="Pitluck S."/>
            <person name="Woyke T."/>
            <person name="Kerfeld C."/>
        </authorList>
    </citation>
    <scope>NUCLEOTIDE SEQUENCE [LARGE SCALE GENOMIC DNA]</scope>
    <source>
        <strain evidence="1 2">PCC 7203</strain>
    </source>
</reference>
<accession>K9U1N2</accession>
<dbReference type="STRING" id="251229.Chro_2675"/>
<dbReference type="HOGENOM" id="CLU_409223_0_0_3"/>
<sequence>MLMFSEDKGKVKFNKPLYGMTGKYTLAEGISLPYFSSLLDIDRAINELRIAEQVPASLEAKWSLKELFQREIDEKRVRQDIVKGYLLDPKKLKFFNAITIVLMPKGADDKILDSFENDSTIPPPTIPWEGNDVEDGQWNHPNARIANFGGVQFISIGLSARLRWDENRVLAVAVDGQHRLSALRTFREDQEFGRSGSLRTHEQETKIPVLFVLLHPDAGFLNVSVQANYSIRRISRELFTDLNKNAKTVDKARELILDDKSINAQCVRTLLTESTTEDIPGLLPLSLVRWQDDFNRFDTSYYLNSLVHLNLLVSEILELKDKELRDPMDKKQVMGFIKSINDALGINGQEVKDGERPLTRYYLEDCCEDEEDPHTPFSRLPEHYLDSAVEGFIVNFRPWLLRLLLDFKPYQELLAYARQYNLIEGNFGKFQAQTSKHKNAILQQENTKDSEWNKREILIPQSAINSMKENQWAFKAIFQKAMIRLGRIIGFEVRSENKNLGNIDDFLNFLNGLYDKGILRVDASLPDHSYRLWTFIALNPGNEKIKVNRAVEDRIFSLLRLWYFGTRKIQIDTAAGEQILSNRKLLQFFAADKNRVHWPGCPEAYETLRKGFDVATLYRKDSNEITIEEKKELVRVRFSAVLAAGLPVLSQLQRGALHEQSSEYYNQDNES</sequence>